<dbReference type="Gene3D" id="2.60.120.1130">
    <property type="match status" value="1"/>
</dbReference>
<dbReference type="Proteomes" id="UP000198381">
    <property type="component" value="Unassembled WGS sequence"/>
</dbReference>
<comment type="caution">
    <text evidence="2">The sequence shown here is derived from an EMBL/GenBank/DDBJ whole genome shotgun (WGS) entry which is preliminary data.</text>
</comment>
<accession>A0ABX4CT04</accession>
<evidence type="ECO:0000259" key="1">
    <source>
        <dbReference type="Pfam" id="PF12969"/>
    </source>
</evidence>
<name>A0ABX4CT04_9FLAO</name>
<evidence type="ECO:0000313" key="2">
    <source>
        <dbReference type="EMBL" id="OXB06657.1"/>
    </source>
</evidence>
<dbReference type="InterPro" id="IPR024618">
    <property type="entry name" value="DUF3857"/>
</dbReference>
<dbReference type="Gene3D" id="2.60.40.3140">
    <property type="match status" value="1"/>
</dbReference>
<dbReference type="Gene3D" id="3.10.620.30">
    <property type="match status" value="1"/>
</dbReference>
<gene>
    <name evidence="2" type="ORF">B0A81_13250</name>
</gene>
<protein>
    <recommendedName>
        <fullName evidence="1">DUF3857 domain-containing protein</fullName>
    </recommendedName>
</protein>
<dbReference type="Pfam" id="PF12969">
    <property type="entry name" value="DUF3857"/>
    <property type="match status" value="1"/>
</dbReference>
<reference evidence="2 3" key="1">
    <citation type="submission" date="2016-11" db="EMBL/GenBank/DDBJ databases">
        <title>Whole genomes of Flavobacteriaceae.</title>
        <authorList>
            <person name="Stine C."/>
            <person name="Li C."/>
            <person name="Tadesse D."/>
        </authorList>
    </citation>
    <scope>NUCLEOTIDE SEQUENCE [LARGE SCALE GENOMIC DNA]</scope>
    <source>
        <strain evidence="2 3">CCUG 60112</strain>
    </source>
</reference>
<feature type="domain" description="DUF3857" evidence="1">
    <location>
        <begin position="68"/>
        <end position="190"/>
    </location>
</feature>
<evidence type="ECO:0000313" key="3">
    <source>
        <dbReference type="Proteomes" id="UP000198381"/>
    </source>
</evidence>
<organism evidence="2 3">
    <name type="scientific">Flavobacterium plurextorum</name>
    <dbReference type="NCBI Taxonomy" id="1114867"/>
    <lineage>
        <taxon>Bacteria</taxon>
        <taxon>Pseudomonadati</taxon>
        <taxon>Bacteroidota</taxon>
        <taxon>Flavobacteriia</taxon>
        <taxon>Flavobacteriales</taxon>
        <taxon>Flavobacteriaceae</taxon>
        <taxon>Flavobacterium</taxon>
    </lineage>
</organism>
<dbReference type="EMBL" id="MUHD01000024">
    <property type="protein sequence ID" value="OXB06657.1"/>
    <property type="molecule type" value="Genomic_DNA"/>
</dbReference>
<keyword evidence="3" id="KW-1185">Reference proteome</keyword>
<proteinExistence type="predicted"/>
<dbReference type="RefSeq" id="WP_089058474.1">
    <property type="nucleotide sequence ID" value="NZ_MUHD01000024.1"/>
</dbReference>
<sequence>MLRFLLICTAFLWNSFDIQAQRYELGKVTIDELQEKMHPADSSAPAAILFKKGKTVFNYNGKTGFSAIHTYEFKIKIYKKEGLKWANQKVRYYVGYQNLNEELLTFSNAVTYNLEDGKIEKTKLGNQALFKKTINEYWNEKSITFPNVKVGSVIEYKYVLKSENIVQFPDFDFQYSIPLNYFEYKTEFPEFYIYKSLLVGNHVLESDSKIVMGSQNFTDKYDQSRVMTYKQINAVYSGKNIPALKEEPYVNNIENYRGCVKHELERVRMPDEPVKDYTITWEGVATTIFKEDRFGKELSNNSFLIEDVKKVVTNVSSQNDRMNAIFQFVQNKMNWNEINSLYTDKGIEKAYKDQTGNIAEINFILLNMLKWAGIEANPVLVSTIENGIPIYPTRTGFNYVIAAVEIDGKQILLDASRKFTVPDILPLNVLNWKGRLIKSDGTSKEIDLVPAKPSKESVNISFRLNENGKIDGKIRIQRTDYKAYKFRIENGKQNQENYLEKLEQQLGNLKISDYLVTNKISNISDPLIEAFSFETDNFVEMIGGKLYISPMLFYTQSKNPFVQDDRQMGVYFGYPTQEKVFAILEIPQGYIVEMLPKSTRLSLEDKSISLSLNILNEGNKIQFSFSKDINNSIFAAEDYNALKTMFQKMIASQNEKIVLKKA</sequence>